<accession>U2CW06</accession>
<dbReference type="EMBL" id="AWSV01000025">
    <property type="protein sequence ID" value="ERI88725.1"/>
    <property type="molecule type" value="Genomic_DNA"/>
</dbReference>
<dbReference type="SUPFAM" id="SSF88659">
    <property type="entry name" value="Sigma3 and sigma4 domains of RNA polymerase sigma factors"/>
    <property type="match status" value="1"/>
</dbReference>
<dbReference type="GO" id="GO:0006352">
    <property type="term" value="P:DNA-templated transcription initiation"/>
    <property type="evidence" value="ECO:0007669"/>
    <property type="project" value="InterPro"/>
</dbReference>
<gene>
    <name evidence="6" type="ORF">HMPREF1981_00370</name>
</gene>
<dbReference type="InterPro" id="IPR014327">
    <property type="entry name" value="RNA_pol_sigma70_bacteroid"/>
</dbReference>
<dbReference type="OrthoDB" id="1342792at2"/>
<evidence type="ECO:0000256" key="3">
    <source>
        <dbReference type="ARBA" id="ARBA00023082"/>
    </source>
</evidence>
<dbReference type="PANTHER" id="PTHR43133:SF46">
    <property type="entry name" value="RNA POLYMERASE SIGMA-70 FACTOR ECF SUBFAMILY"/>
    <property type="match status" value="1"/>
</dbReference>
<dbReference type="Proteomes" id="UP000016496">
    <property type="component" value="Unassembled WGS sequence"/>
</dbReference>
<dbReference type="InterPro" id="IPR000792">
    <property type="entry name" value="Tscrpt_reg_LuxR_C"/>
</dbReference>
<dbReference type="SMART" id="SM00421">
    <property type="entry name" value="HTH_LUXR"/>
    <property type="match status" value="1"/>
</dbReference>
<protein>
    <submittedName>
        <fullName evidence="6">RNA polymerase sigma-70 factor</fullName>
    </submittedName>
</protein>
<organism evidence="6 7">
    <name type="scientific">Bacteroides pyogenes F0041</name>
    <dbReference type="NCBI Taxonomy" id="1321819"/>
    <lineage>
        <taxon>Bacteria</taxon>
        <taxon>Pseudomonadati</taxon>
        <taxon>Bacteroidota</taxon>
        <taxon>Bacteroidia</taxon>
        <taxon>Bacteroidales</taxon>
        <taxon>Bacteroidaceae</taxon>
        <taxon>Bacteroides</taxon>
    </lineage>
</organism>
<reference evidence="6 7" key="1">
    <citation type="submission" date="2013-08" db="EMBL/GenBank/DDBJ databases">
        <authorList>
            <person name="Weinstock G."/>
            <person name="Sodergren E."/>
            <person name="Wylie T."/>
            <person name="Fulton L."/>
            <person name="Fulton R."/>
            <person name="Fronick C."/>
            <person name="O'Laughlin M."/>
            <person name="Godfrey J."/>
            <person name="Miner T."/>
            <person name="Herter B."/>
            <person name="Appelbaum E."/>
            <person name="Cordes M."/>
            <person name="Lek S."/>
            <person name="Wollam A."/>
            <person name="Pepin K.H."/>
            <person name="Palsikar V.B."/>
            <person name="Mitreva M."/>
            <person name="Wilson R.K."/>
        </authorList>
    </citation>
    <scope>NUCLEOTIDE SEQUENCE [LARGE SCALE GENOMIC DNA]</scope>
    <source>
        <strain evidence="6 7">F0041</strain>
    </source>
</reference>
<dbReference type="SUPFAM" id="SSF88946">
    <property type="entry name" value="Sigma2 domain of RNA polymerase sigma factors"/>
    <property type="match status" value="1"/>
</dbReference>
<dbReference type="InterPro" id="IPR013324">
    <property type="entry name" value="RNA_pol_sigma_r3/r4-like"/>
</dbReference>
<evidence type="ECO:0000256" key="1">
    <source>
        <dbReference type="ARBA" id="ARBA00010641"/>
    </source>
</evidence>
<dbReference type="NCBIfam" id="TIGR02937">
    <property type="entry name" value="sigma70-ECF"/>
    <property type="match status" value="1"/>
</dbReference>
<dbReference type="InterPro" id="IPR014284">
    <property type="entry name" value="RNA_pol_sigma-70_dom"/>
</dbReference>
<dbReference type="InterPro" id="IPR036388">
    <property type="entry name" value="WH-like_DNA-bd_sf"/>
</dbReference>
<keyword evidence="3" id="KW-0731">Sigma factor</keyword>
<dbReference type="PANTHER" id="PTHR43133">
    <property type="entry name" value="RNA POLYMERASE ECF-TYPE SIGMA FACTO"/>
    <property type="match status" value="1"/>
</dbReference>
<name>U2CW06_9BACE</name>
<dbReference type="PATRIC" id="fig|1321819.3.peg.349"/>
<dbReference type="InterPro" id="IPR013249">
    <property type="entry name" value="RNA_pol_sigma70_r4_t2"/>
</dbReference>
<dbReference type="GO" id="GO:0003677">
    <property type="term" value="F:DNA binding"/>
    <property type="evidence" value="ECO:0007669"/>
    <property type="project" value="InterPro"/>
</dbReference>
<comment type="similarity">
    <text evidence="1">Belongs to the sigma-70 factor family. ECF subfamily.</text>
</comment>
<sequence>MADKELILGLRQGDTKAFTVLYRKYWAKVYNFSRVYLSSVDDAEDVVQAVFLKLWESREFIRENDKLDSFLFIITRNLIFNQFRRSFNENAYRETVLSVIDSHLTNDVEEQIFVTDLKAYVDLLIKELSPRQQEIYRLSRMEYLTYREIAVRLSISEKTVERHINDALKILRKNLLIYSIFLSI</sequence>
<dbReference type="NCBIfam" id="TIGR02985">
    <property type="entry name" value="Sig70_bacteroi1"/>
    <property type="match status" value="1"/>
</dbReference>
<evidence type="ECO:0000259" key="5">
    <source>
        <dbReference type="SMART" id="SM00421"/>
    </source>
</evidence>
<dbReference type="Gene3D" id="1.10.1740.10">
    <property type="match status" value="1"/>
</dbReference>
<dbReference type="InterPro" id="IPR039425">
    <property type="entry name" value="RNA_pol_sigma-70-like"/>
</dbReference>
<dbReference type="GO" id="GO:0016987">
    <property type="term" value="F:sigma factor activity"/>
    <property type="evidence" value="ECO:0007669"/>
    <property type="project" value="UniProtKB-KW"/>
</dbReference>
<dbReference type="RefSeq" id="WP_021646460.1">
    <property type="nucleotide sequence ID" value="NZ_KE993145.1"/>
</dbReference>
<feature type="domain" description="HTH luxR-type" evidence="5">
    <location>
        <begin position="125"/>
        <end position="179"/>
    </location>
</feature>
<dbReference type="HOGENOM" id="CLU_047691_4_1_10"/>
<keyword evidence="2" id="KW-0805">Transcription regulation</keyword>
<comment type="caution">
    <text evidence="6">The sequence shown here is derived from an EMBL/GenBank/DDBJ whole genome shotgun (WGS) entry which is preliminary data.</text>
</comment>
<dbReference type="AlphaFoldDB" id="U2CW06"/>
<dbReference type="Gene3D" id="1.10.10.10">
    <property type="entry name" value="Winged helix-like DNA-binding domain superfamily/Winged helix DNA-binding domain"/>
    <property type="match status" value="1"/>
</dbReference>
<dbReference type="InterPro" id="IPR013325">
    <property type="entry name" value="RNA_pol_sigma_r2"/>
</dbReference>
<proteinExistence type="inferred from homology"/>
<dbReference type="Pfam" id="PF04542">
    <property type="entry name" value="Sigma70_r2"/>
    <property type="match status" value="1"/>
</dbReference>
<keyword evidence="4" id="KW-0804">Transcription</keyword>
<evidence type="ECO:0000313" key="7">
    <source>
        <dbReference type="Proteomes" id="UP000016496"/>
    </source>
</evidence>
<dbReference type="InterPro" id="IPR007627">
    <property type="entry name" value="RNA_pol_sigma70_r2"/>
</dbReference>
<evidence type="ECO:0000256" key="4">
    <source>
        <dbReference type="ARBA" id="ARBA00023163"/>
    </source>
</evidence>
<dbReference type="Pfam" id="PF08281">
    <property type="entry name" value="Sigma70_r4_2"/>
    <property type="match status" value="1"/>
</dbReference>
<dbReference type="GeneID" id="99755898"/>
<evidence type="ECO:0000256" key="2">
    <source>
        <dbReference type="ARBA" id="ARBA00023015"/>
    </source>
</evidence>
<evidence type="ECO:0000313" key="6">
    <source>
        <dbReference type="EMBL" id="ERI88725.1"/>
    </source>
</evidence>